<dbReference type="RefSeq" id="WP_144236695.1">
    <property type="nucleotide sequence ID" value="NZ_VJWA01000001.1"/>
</dbReference>
<evidence type="ECO:0000256" key="1">
    <source>
        <dbReference type="ARBA" id="ARBA00000200"/>
    </source>
</evidence>
<feature type="binding site" evidence="14">
    <location>
        <begin position="274"/>
        <end position="276"/>
    </location>
    <ligand>
        <name>4-CDP-2-C-methyl-D-erythritol 2-phosphate</name>
        <dbReference type="ChEBI" id="CHEBI:57919"/>
    </ligand>
</feature>
<dbReference type="EC" id="4.6.1.12" evidence="14"/>
<comment type="pathway">
    <text evidence="4 14">Isoprenoid biosynthesis; isopentenyl diphosphate biosynthesis via DXP pathway; isopentenyl diphosphate from 1-deoxy-D-xylulose 5-phosphate: step 4/6.</text>
</comment>
<dbReference type="CDD" id="cd00554">
    <property type="entry name" value="MECDP_synthase"/>
    <property type="match status" value="1"/>
</dbReference>
<protein>
    <recommendedName>
        <fullName evidence="14">Bifunctional enzyme IspD/IspF</fullName>
    </recommendedName>
    <domain>
        <recommendedName>
            <fullName evidence="14">2-C-methyl-D-erythritol 4-phosphate cytidylyltransferase</fullName>
            <ecNumber evidence="14">2.7.7.60</ecNumber>
        </recommendedName>
        <alternativeName>
            <fullName evidence="14">4-diphosphocytidyl-2C-methyl-D-erythritol synthase</fullName>
        </alternativeName>
        <alternativeName>
            <fullName evidence="14">MEP cytidylyltransferase</fullName>
            <shortName evidence="14">MCT</shortName>
        </alternativeName>
    </domain>
    <domain>
        <recommendedName>
            <fullName evidence="14">2-C-methyl-D-erythritol 2,4-cyclodiphosphate synthase</fullName>
            <shortName evidence="14">MECDP-synthase</shortName>
            <shortName evidence="14">MECPP-synthase</shortName>
            <shortName evidence="14">MECPS</shortName>
            <ecNumber evidence="14">4.6.1.12</ecNumber>
        </recommendedName>
    </domain>
</protein>
<evidence type="ECO:0000256" key="4">
    <source>
        <dbReference type="ARBA" id="ARBA00004709"/>
    </source>
</evidence>
<dbReference type="SUPFAM" id="SSF69765">
    <property type="entry name" value="IpsF-like"/>
    <property type="match status" value="1"/>
</dbReference>
<feature type="region of interest" description="2-C-methyl-D-erythritol 4-phosphate cytidylyltransferase" evidence="14">
    <location>
        <begin position="1"/>
        <end position="220"/>
    </location>
</feature>
<dbReference type="GO" id="GO:0019288">
    <property type="term" value="P:isopentenyl diphosphate biosynthetic process, methylerythritol 4-phosphate pathway"/>
    <property type="evidence" value="ECO:0007669"/>
    <property type="project" value="UniProtKB-UniRule"/>
</dbReference>
<comment type="similarity">
    <text evidence="14">In the C-terminal section; belongs to the IspF family.</text>
</comment>
<dbReference type="HAMAP" id="MF_01520">
    <property type="entry name" value="IspDF"/>
    <property type="match status" value="1"/>
</dbReference>
<evidence type="ECO:0000259" key="15">
    <source>
        <dbReference type="Pfam" id="PF02542"/>
    </source>
</evidence>
<comment type="similarity">
    <text evidence="14">In the N-terminal section; belongs to the IspD/TarI cytidylyltransferase family. IspD subfamily.</text>
</comment>
<comment type="catalytic activity">
    <reaction evidence="2 14">
        <text>2-C-methyl-D-erythritol 4-phosphate + CTP + H(+) = 4-CDP-2-C-methyl-D-erythritol + diphosphate</text>
        <dbReference type="Rhea" id="RHEA:13429"/>
        <dbReference type="ChEBI" id="CHEBI:15378"/>
        <dbReference type="ChEBI" id="CHEBI:33019"/>
        <dbReference type="ChEBI" id="CHEBI:37563"/>
        <dbReference type="ChEBI" id="CHEBI:57823"/>
        <dbReference type="ChEBI" id="CHEBI:58262"/>
        <dbReference type="EC" id="2.7.7.60"/>
    </reaction>
</comment>
<evidence type="ECO:0000256" key="14">
    <source>
        <dbReference type="HAMAP-Rule" id="MF_01520"/>
    </source>
</evidence>
<dbReference type="InterPro" id="IPR034683">
    <property type="entry name" value="IspD/TarI"/>
</dbReference>
<evidence type="ECO:0000313" key="17">
    <source>
        <dbReference type="Proteomes" id="UP000317894"/>
    </source>
</evidence>
<evidence type="ECO:0000256" key="9">
    <source>
        <dbReference type="ARBA" id="ARBA00022695"/>
    </source>
</evidence>
<evidence type="ECO:0000256" key="6">
    <source>
        <dbReference type="ARBA" id="ARBA00008480"/>
    </source>
</evidence>
<feature type="binding site" evidence="14">
    <location>
        <position position="360"/>
    </location>
    <ligand>
        <name>4-CDP-2-C-methyl-D-erythritol 2-phosphate</name>
        <dbReference type="ChEBI" id="CHEBI:57919"/>
    </ligand>
</feature>
<dbReference type="NCBIfam" id="TIGR00151">
    <property type="entry name" value="ispF"/>
    <property type="match status" value="1"/>
</dbReference>
<dbReference type="Proteomes" id="UP000317894">
    <property type="component" value="Unassembled WGS sequence"/>
</dbReference>
<evidence type="ECO:0000256" key="8">
    <source>
        <dbReference type="ARBA" id="ARBA00022679"/>
    </source>
</evidence>
<comment type="function">
    <text evidence="14">Bifunctional enzyme that catalyzes the formation of 4-diphosphocytidyl-2-C-methyl-D-erythritol from CTP and 2-C-methyl-D-erythritol 4-phosphate (MEP) (IspD), and catalyzes the conversion of 4-diphosphocytidyl-2-C-methyl-D-erythritol 2-phosphate (CDP-ME2P) to 2-C-methyl-D-erythritol 2,4-cyclodiphosphate (ME-CPP) with a corresponding release of cytidine 5-monophosphate (CMP) (IspF).</text>
</comment>
<dbReference type="PANTHER" id="PTHR43181:SF1">
    <property type="entry name" value="2-C-METHYL-D-ERYTHRITOL 2,4-CYCLODIPHOSPHATE SYNTHASE, CHLOROPLASTIC"/>
    <property type="match status" value="1"/>
</dbReference>
<dbReference type="GO" id="GO:0050518">
    <property type="term" value="F:2-C-methyl-D-erythritol 4-phosphate cytidylyltransferase activity"/>
    <property type="evidence" value="ECO:0007669"/>
    <property type="project" value="UniProtKB-UniRule"/>
</dbReference>
<dbReference type="InterPro" id="IPR029044">
    <property type="entry name" value="Nucleotide-diphossugar_trans"/>
</dbReference>
<dbReference type="UniPathway" id="UPA00056">
    <property type="reaction ID" value="UER00093"/>
</dbReference>
<keyword evidence="8 14" id="KW-0808">Transferase</keyword>
<dbReference type="HAMAP" id="MF_00108">
    <property type="entry name" value="IspD"/>
    <property type="match status" value="1"/>
</dbReference>
<evidence type="ECO:0000256" key="11">
    <source>
        <dbReference type="ARBA" id="ARBA00023229"/>
    </source>
</evidence>
<dbReference type="EMBL" id="VJWA01000001">
    <property type="protein sequence ID" value="TRW18001.1"/>
    <property type="molecule type" value="Genomic_DNA"/>
</dbReference>
<dbReference type="SUPFAM" id="SSF53448">
    <property type="entry name" value="Nucleotide-diphospho-sugar transferases"/>
    <property type="match status" value="1"/>
</dbReference>
<dbReference type="Pfam" id="PF01128">
    <property type="entry name" value="IspD"/>
    <property type="match status" value="1"/>
</dbReference>
<evidence type="ECO:0000256" key="13">
    <source>
        <dbReference type="ARBA" id="ARBA00023268"/>
    </source>
</evidence>
<dbReference type="AlphaFoldDB" id="A0A552UIH8"/>
<feature type="region of interest" description="2-C-methyl-D-erythritol 2,4-cyclodiphosphate synthase" evidence="14">
    <location>
        <begin position="220"/>
        <end position="379"/>
    </location>
</feature>
<dbReference type="OrthoDB" id="9804336at2"/>
<dbReference type="GO" id="GO:0016114">
    <property type="term" value="P:terpenoid biosynthetic process"/>
    <property type="evidence" value="ECO:0007669"/>
    <property type="project" value="InterPro"/>
</dbReference>
<dbReference type="HAMAP" id="MF_00107">
    <property type="entry name" value="IspF"/>
    <property type="match status" value="1"/>
</dbReference>
<keyword evidence="9 14" id="KW-0548">Nucleotidyltransferase</keyword>
<dbReference type="InterPro" id="IPR026596">
    <property type="entry name" value="IspD/F"/>
</dbReference>
<feature type="binding site" evidence="14">
    <location>
        <position position="226"/>
    </location>
    <ligand>
        <name>a divalent metal cation</name>
        <dbReference type="ChEBI" id="CHEBI:60240"/>
    </ligand>
</feature>
<comment type="cofactor">
    <cofactor evidence="3 14">
        <name>a divalent metal cation</name>
        <dbReference type="ChEBI" id="CHEBI:60240"/>
    </cofactor>
</comment>
<comment type="similarity">
    <text evidence="6">Belongs to the IspF family.</text>
</comment>
<feature type="binding site" evidence="14">
    <location>
        <begin position="226"/>
        <end position="228"/>
    </location>
    <ligand>
        <name>4-CDP-2-C-methyl-D-erythritol 2-phosphate</name>
        <dbReference type="ChEBI" id="CHEBI:57919"/>
    </ligand>
</feature>
<gene>
    <name evidence="14" type="primary">ispDF</name>
    <name evidence="16" type="ORF">FMM06_07770</name>
</gene>
<feature type="domain" description="2-C-methyl-D-erythritol 2,4-cyclodiphosphate synthase" evidence="15">
    <location>
        <begin position="221"/>
        <end position="372"/>
    </location>
</feature>
<feature type="site" description="Transition state stabilizer" evidence="14">
    <location>
        <position position="15"/>
    </location>
</feature>
<evidence type="ECO:0000256" key="12">
    <source>
        <dbReference type="ARBA" id="ARBA00023239"/>
    </source>
</evidence>
<dbReference type="InterPro" id="IPR018294">
    <property type="entry name" value="ISPD_synthase_CS"/>
</dbReference>
<dbReference type="EC" id="2.7.7.60" evidence="14"/>
<comment type="caution">
    <text evidence="14">Lacks conserved residue(s) required for the propagation of feature annotation.</text>
</comment>
<dbReference type="InterPro" id="IPR036571">
    <property type="entry name" value="MECDP_synthase_sf"/>
</dbReference>
<dbReference type="PANTHER" id="PTHR43181">
    <property type="entry name" value="2-C-METHYL-D-ERYTHRITOL 2,4-CYCLODIPHOSPHATE SYNTHASE, CHLOROPLASTIC"/>
    <property type="match status" value="1"/>
</dbReference>
<evidence type="ECO:0000256" key="5">
    <source>
        <dbReference type="ARBA" id="ARBA00004787"/>
    </source>
</evidence>
<comment type="pathway">
    <text evidence="5 14">Isoprenoid biosynthesis; isopentenyl diphosphate biosynthesis via DXP pathway; isopentenyl diphosphate from 1-deoxy-D-xylulose 5-phosphate: step 2/6.</text>
</comment>
<evidence type="ECO:0000256" key="7">
    <source>
        <dbReference type="ARBA" id="ARBA00009789"/>
    </source>
</evidence>
<reference evidence="16 17" key="1">
    <citation type="submission" date="2019-07" db="EMBL/GenBank/DDBJ databases">
        <title>Novel species isolated from glacier.</title>
        <authorList>
            <person name="Liu Q."/>
            <person name="Xin Y.-H."/>
        </authorList>
    </citation>
    <scope>NUCLEOTIDE SEQUENCE [LARGE SCALE GENOMIC DNA]</scope>
    <source>
        <strain evidence="16 17">LB1R16</strain>
    </source>
</reference>
<feature type="site" description="Transition state stabilizer" evidence="14">
    <location>
        <position position="22"/>
    </location>
</feature>
<dbReference type="NCBIfam" id="TIGR00453">
    <property type="entry name" value="ispD"/>
    <property type="match status" value="1"/>
</dbReference>
<feature type="binding site" evidence="14">
    <location>
        <position position="357"/>
    </location>
    <ligand>
        <name>4-CDP-2-C-methyl-D-erythritol 2-phosphate</name>
        <dbReference type="ChEBI" id="CHEBI:57919"/>
    </ligand>
</feature>
<keyword evidence="11 14" id="KW-0414">Isoprene biosynthesis</keyword>
<feature type="binding site" evidence="14">
    <location>
        <position position="260"/>
    </location>
    <ligand>
        <name>a divalent metal cation</name>
        <dbReference type="ChEBI" id="CHEBI:60240"/>
    </ligand>
</feature>
<keyword evidence="12 14" id="KW-0456">Lyase</keyword>
<dbReference type="InterPro" id="IPR020555">
    <property type="entry name" value="MECDP_synthase_CS"/>
</dbReference>
<feature type="binding site" evidence="14">
    <location>
        <begin position="350"/>
        <end position="353"/>
    </location>
    <ligand>
        <name>4-CDP-2-C-methyl-D-erythritol 2-phosphate</name>
        <dbReference type="ChEBI" id="CHEBI:57919"/>
    </ligand>
</feature>
<dbReference type="GO" id="GO:0008685">
    <property type="term" value="F:2-C-methyl-D-erythritol 2,4-cyclodiphosphate synthase activity"/>
    <property type="evidence" value="ECO:0007669"/>
    <property type="project" value="UniProtKB-UniRule"/>
</dbReference>
<keyword evidence="17" id="KW-1185">Reference proteome</keyword>
<dbReference type="Gene3D" id="3.30.1330.50">
    <property type="entry name" value="2-C-methyl-D-erythritol 2,4-cyclodiphosphate synthase"/>
    <property type="match status" value="1"/>
</dbReference>
<dbReference type="NCBIfam" id="NF006899">
    <property type="entry name" value="PRK09382.1"/>
    <property type="match status" value="1"/>
</dbReference>
<feature type="site" description="Positions MEP for the nucleophilic attack" evidence="14">
    <location>
        <position position="201"/>
    </location>
</feature>
<dbReference type="Gene3D" id="3.90.550.10">
    <property type="entry name" value="Spore Coat Polysaccharide Biosynthesis Protein SpsA, Chain A"/>
    <property type="match status" value="1"/>
</dbReference>
<feature type="site" description="Transition state stabilizer" evidence="14">
    <location>
        <position position="252"/>
    </location>
</feature>
<keyword evidence="13 14" id="KW-0511">Multifunctional enzyme</keyword>
<dbReference type="Pfam" id="PF02542">
    <property type="entry name" value="YgbB"/>
    <property type="match status" value="1"/>
</dbReference>
<organism evidence="16 17">
    <name type="scientific">Glacieibacterium frigidum</name>
    <dbReference type="NCBI Taxonomy" id="2593303"/>
    <lineage>
        <taxon>Bacteria</taxon>
        <taxon>Pseudomonadati</taxon>
        <taxon>Pseudomonadota</taxon>
        <taxon>Alphaproteobacteria</taxon>
        <taxon>Sphingomonadales</taxon>
        <taxon>Sphingosinicellaceae</taxon>
        <taxon>Glacieibacterium</taxon>
    </lineage>
</organism>
<dbReference type="PROSITE" id="PS01350">
    <property type="entry name" value="ISPF"/>
    <property type="match status" value="1"/>
</dbReference>
<evidence type="ECO:0000256" key="2">
    <source>
        <dbReference type="ARBA" id="ARBA00001282"/>
    </source>
</evidence>
<dbReference type="GO" id="GO:0046872">
    <property type="term" value="F:metal ion binding"/>
    <property type="evidence" value="ECO:0007669"/>
    <property type="project" value="UniProtKB-KW"/>
</dbReference>
<feature type="binding site" evidence="14">
    <location>
        <position position="228"/>
    </location>
    <ligand>
        <name>a divalent metal cation</name>
        <dbReference type="ChEBI" id="CHEBI:60240"/>
    </ligand>
</feature>
<feature type="binding site" evidence="14">
    <location>
        <begin position="252"/>
        <end position="253"/>
    </location>
    <ligand>
        <name>4-CDP-2-C-methyl-D-erythritol 2-phosphate</name>
        <dbReference type="ChEBI" id="CHEBI:57919"/>
    </ligand>
</feature>
<dbReference type="InterPro" id="IPR001228">
    <property type="entry name" value="IspD"/>
</dbReference>
<dbReference type="CDD" id="cd02516">
    <property type="entry name" value="CDP-ME_synthetase"/>
    <property type="match status" value="1"/>
</dbReference>
<name>A0A552UIH8_9SPHN</name>
<keyword evidence="10 14" id="KW-0479">Metal-binding</keyword>
<comment type="caution">
    <text evidence="16">The sequence shown here is derived from an EMBL/GenBank/DDBJ whole genome shotgun (WGS) entry which is preliminary data.</text>
</comment>
<feature type="site" description="Transition state stabilizer" evidence="14">
    <location>
        <position position="351"/>
    </location>
</feature>
<evidence type="ECO:0000256" key="10">
    <source>
        <dbReference type="ARBA" id="ARBA00022723"/>
    </source>
</evidence>
<feature type="site" description="Positions MEP for the nucleophilic attack" evidence="14">
    <location>
        <position position="148"/>
    </location>
</feature>
<evidence type="ECO:0000256" key="3">
    <source>
        <dbReference type="ARBA" id="ARBA00001968"/>
    </source>
</evidence>
<proteinExistence type="inferred from homology"/>
<comment type="similarity">
    <text evidence="7">Belongs to the IspD/TarI cytidylyltransferase family. IspD subfamily.</text>
</comment>
<sequence length="379" mass="39226">MTVHGLIVAAGRGHRAGEGLPKQYRRIGGKPVLRHAVEGLRGVVDAVSVVIHPDDAALYADAVAGLDLRPWAAGGATRQESVRLGLEALAGDTPARVLIHDAARAFMPGEAMRRVVTALDHAPGACPALPVTDSLRSGGTHVEGEVSRDGLHRVQTPQGFDYAAIRAAHGSAPAGCTDDVAVARAAGLAVALVPGDERGFKLTTPEDFVRAEAMIGGVSRSAQGYDVHRFGPGDHVWLCGVQIPHSHGLIGHSDADAGLHALTDALLSTIGAGDIGDHFPPSDPQWRGASSDRFLVHAAQLIAARGGIIDHVDVTLICEAPKIGPHRAAMRARLAELLGLASDQVSVKATTTEGLGFTGRREGLAASAMATVRVARSSA</sequence>
<dbReference type="PROSITE" id="PS01295">
    <property type="entry name" value="ISPD"/>
    <property type="match status" value="1"/>
</dbReference>
<accession>A0A552UIH8</accession>
<evidence type="ECO:0000313" key="16">
    <source>
        <dbReference type="EMBL" id="TRW18001.1"/>
    </source>
</evidence>
<dbReference type="InterPro" id="IPR003526">
    <property type="entry name" value="MECDP_synthase"/>
</dbReference>
<comment type="catalytic activity">
    <reaction evidence="1 14">
        <text>4-CDP-2-C-methyl-D-erythritol 2-phosphate = 2-C-methyl-D-erythritol 2,4-cyclic diphosphate + CMP</text>
        <dbReference type="Rhea" id="RHEA:23864"/>
        <dbReference type="ChEBI" id="CHEBI:57919"/>
        <dbReference type="ChEBI" id="CHEBI:58483"/>
        <dbReference type="ChEBI" id="CHEBI:60377"/>
        <dbReference type="EC" id="4.6.1.12"/>
    </reaction>
</comment>